<name>A0A060UYG7_9PROT</name>
<gene>
    <name evidence="3" type="ORF">AFERRI_40084</name>
    <name evidence="2" type="ORF">AFERRI_60018</name>
</gene>
<reference evidence="2" key="2">
    <citation type="submission" date="2014-07" db="EMBL/GenBank/DDBJ databases">
        <title>Initial genome analysis of the psychrotolerant acidophile Acidithiobacillus ferrivorans CF27: insights into iron and sulfur oxidation pathways and into biofilm formation.</title>
        <authorList>
            <person name="Talla E."/>
            <person name="Hedrich S."/>
            <person name="Mangenot S."/>
            <person name="Ji B."/>
            <person name="Johnson D.B."/>
            <person name="Barbe V."/>
            <person name="Bonnefoy V."/>
        </authorList>
    </citation>
    <scope>NUCLEOTIDE SEQUENCE [LARGE SCALE GENOMIC DNA]</scope>
    <source>
        <strain evidence="2">CF27</strain>
    </source>
</reference>
<dbReference type="EMBL" id="LT841305">
    <property type="protein sequence ID" value="SMH66735.1"/>
    <property type="molecule type" value="Genomic_DNA"/>
</dbReference>
<feature type="transmembrane region" description="Helical" evidence="1">
    <location>
        <begin position="90"/>
        <end position="113"/>
    </location>
</feature>
<dbReference type="Proteomes" id="UP000193925">
    <property type="component" value="Chromosome AFERRI"/>
</dbReference>
<keyword evidence="4" id="KW-1185">Reference proteome</keyword>
<dbReference type="EMBL" id="CCCS020000056">
    <property type="protein sequence ID" value="CDQ11763.1"/>
    <property type="molecule type" value="Genomic_DNA"/>
</dbReference>
<evidence type="ECO:0000313" key="4">
    <source>
        <dbReference type="Proteomes" id="UP000193925"/>
    </source>
</evidence>
<evidence type="ECO:0008006" key="5">
    <source>
        <dbReference type="Google" id="ProtNLM"/>
    </source>
</evidence>
<dbReference type="RefSeq" id="WP_035195009.1">
    <property type="nucleotide sequence ID" value="NZ_CCCS020000056.1"/>
</dbReference>
<accession>A0A060UYG7</accession>
<reference evidence="2" key="1">
    <citation type="submission" date="2014-03" db="EMBL/GenBank/DDBJ databases">
        <authorList>
            <person name="Genoscope - CEA"/>
        </authorList>
    </citation>
    <scope>NUCLEOTIDE SEQUENCE [LARGE SCALE GENOMIC DNA]</scope>
    <source>
        <strain evidence="2">CF27</strain>
    </source>
</reference>
<dbReference type="AlphaFoldDB" id="A0A060UYG7"/>
<feature type="transmembrane region" description="Helical" evidence="1">
    <location>
        <begin position="119"/>
        <end position="138"/>
    </location>
</feature>
<keyword evidence="1" id="KW-0472">Membrane</keyword>
<evidence type="ECO:0000313" key="3">
    <source>
        <dbReference type="EMBL" id="SMH66735.1"/>
    </source>
</evidence>
<proteinExistence type="predicted"/>
<feature type="transmembrane region" description="Helical" evidence="1">
    <location>
        <begin position="12"/>
        <end position="31"/>
    </location>
</feature>
<feature type="transmembrane region" description="Helical" evidence="1">
    <location>
        <begin position="37"/>
        <end position="61"/>
    </location>
</feature>
<keyword evidence="1" id="KW-0812">Transmembrane</keyword>
<keyword evidence="1" id="KW-1133">Transmembrane helix</keyword>
<reference evidence="3 4" key="3">
    <citation type="submission" date="2017-03" db="EMBL/GenBank/DDBJ databases">
        <authorList>
            <person name="Regsiter A."/>
            <person name="William W."/>
        </authorList>
    </citation>
    <scope>NUCLEOTIDE SEQUENCE [LARGE SCALE GENOMIC DNA]</scope>
    <source>
        <strain evidence="3">PRJEB5721</strain>
    </source>
</reference>
<organism evidence="2">
    <name type="scientific">Acidithiobacillus ferrivorans</name>
    <dbReference type="NCBI Taxonomy" id="160808"/>
    <lineage>
        <taxon>Bacteria</taxon>
        <taxon>Pseudomonadati</taxon>
        <taxon>Pseudomonadota</taxon>
        <taxon>Acidithiobacillia</taxon>
        <taxon>Acidithiobacillales</taxon>
        <taxon>Acidithiobacillaceae</taxon>
        <taxon>Acidithiobacillus</taxon>
    </lineage>
</organism>
<protein>
    <recommendedName>
        <fullName evidence="5">Peptidase M50</fullName>
    </recommendedName>
</protein>
<evidence type="ECO:0000256" key="1">
    <source>
        <dbReference type="SAM" id="Phobius"/>
    </source>
</evidence>
<feature type="transmembrane region" description="Helical" evidence="1">
    <location>
        <begin position="150"/>
        <end position="169"/>
    </location>
</feature>
<evidence type="ECO:0000313" key="2">
    <source>
        <dbReference type="EMBL" id="CDQ11763.1"/>
    </source>
</evidence>
<sequence>MSPRADACRVLTPLELAGALTLIWVLILRLFRRNIVAFWLAALPGVILHEMTHWMVAFATFGRPGFPRFIPNKMGNAYALGRVPIHNPRWFNGALIGLSPLLLMPLAYAVIVYGTPWRFSWLGGWQFILMPLIAAECLLECIPSRPDLRLVSLSAIPLGIVGVMAYLFWLR</sequence>